<feature type="transmembrane region" description="Helical" evidence="1">
    <location>
        <begin position="79"/>
        <end position="99"/>
    </location>
</feature>
<keyword evidence="1" id="KW-0812">Transmembrane</keyword>
<feature type="transmembrane region" description="Helical" evidence="1">
    <location>
        <begin position="105"/>
        <end position="125"/>
    </location>
</feature>
<keyword evidence="1" id="KW-0472">Membrane</keyword>
<organism evidence="2">
    <name type="scientific">Micromonas pusilla</name>
    <name type="common">Picoplanktonic green alga</name>
    <name type="synonym">Chromulina pusilla</name>
    <dbReference type="NCBI Taxonomy" id="38833"/>
    <lineage>
        <taxon>Eukaryota</taxon>
        <taxon>Viridiplantae</taxon>
        <taxon>Chlorophyta</taxon>
        <taxon>Mamiellophyceae</taxon>
        <taxon>Mamiellales</taxon>
        <taxon>Mamiellaceae</taxon>
        <taxon>Micromonas</taxon>
    </lineage>
</organism>
<keyword evidence="1" id="KW-1133">Transmembrane helix</keyword>
<gene>
    <name evidence="2" type="ORF">MCOM1403_LOCUS4158</name>
</gene>
<evidence type="ECO:0000256" key="1">
    <source>
        <dbReference type="SAM" id="Phobius"/>
    </source>
</evidence>
<proteinExistence type="predicted"/>
<protein>
    <submittedName>
        <fullName evidence="2">Uncharacterized protein</fullName>
    </submittedName>
</protein>
<dbReference type="EMBL" id="HBEQ01005261">
    <property type="protein sequence ID" value="CAD8516732.1"/>
    <property type="molecule type" value="Transcribed_RNA"/>
</dbReference>
<sequence>MGQGFSGPAAPVGTVVYDLYSEALQGGCDSSNQCGKPSFDHAQFLPIMEPWISQAEFVELKQRVCALTQHYQGMNGKNWLVAIVINVIIMAVVTIVGWMNGVPGLHGPYIFLGFIVAFTFINRVVQHNNQIDNQVRGVLAEYQQRSAGRAMLAFVTQNTGLCKPKHARVVRQIWFGPPGGSPMTTHGGGGYVVGMQPHVMAPGTTMVPPMPQQPAQQGTYVPGAGYPPPTAAAAPQPVAAIQREVFYLTVPKGVESGQTFDAKTPSGRTVTVTAPTGAREGMEFQVSA</sequence>
<reference evidence="2" key="1">
    <citation type="submission" date="2021-01" db="EMBL/GenBank/DDBJ databases">
        <authorList>
            <person name="Corre E."/>
            <person name="Pelletier E."/>
            <person name="Niang G."/>
            <person name="Scheremetjew M."/>
            <person name="Finn R."/>
            <person name="Kale V."/>
            <person name="Holt S."/>
            <person name="Cochrane G."/>
            <person name="Meng A."/>
            <person name="Brown T."/>
            <person name="Cohen L."/>
        </authorList>
    </citation>
    <scope>NUCLEOTIDE SEQUENCE</scope>
    <source>
        <strain evidence="2">CCMP1723</strain>
    </source>
</reference>
<name>A0A7S0IBI2_MICPS</name>
<dbReference type="AlphaFoldDB" id="A0A7S0IBI2"/>
<accession>A0A7S0IBI2</accession>
<evidence type="ECO:0000313" key="2">
    <source>
        <dbReference type="EMBL" id="CAD8516732.1"/>
    </source>
</evidence>